<proteinExistence type="predicted"/>
<accession>A0A2K3UV55</accession>
<dbReference type="EMBL" id="PPPD01000001">
    <property type="protein sequence ID" value="PNY80417.1"/>
    <property type="molecule type" value="Genomic_DNA"/>
</dbReference>
<organism evidence="2 3">
    <name type="scientific">Deinococcus koreensis</name>
    <dbReference type="NCBI Taxonomy" id="2054903"/>
    <lineage>
        <taxon>Bacteria</taxon>
        <taxon>Thermotogati</taxon>
        <taxon>Deinococcota</taxon>
        <taxon>Deinococci</taxon>
        <taxon>Deinococcales</taxon>
        <taxon>Deinococcaceae</taxon>
        <taxon>Deinococcus</taxon>
    </lineage>
</organism>
<reference evidence="2 3" key="1">
    <citation type="submission" date="2018-01" db="EMBL/GenBank/DDBJ databases">
        <title>Deinococcus koreensis sp. nov., a radiation-resistant bacterium isolated from river water.</title>
        <authorList>
            <person name="Choi A."/>
        </authorList>
    </citation>
    <scope>NUCLEOTIDE SEQUENCE [LARGE SCALE GENOMIC DNA]</scope>
    <source>
        <strain evidence="2 3">SJW1-2</strain>
    </source>
</reference>
<gene>
    <name evidence="2" type="ORF">CVO96_02665</name>
</gene>
<name>A0A2K3UV55_9DEIO</name>
<dbReference type="RefSeq" id="WP_103310041.1">
    <property type="nucleotide sequence ID" value="NZ_PPPD01000001.1"/>
</dbReference>
<evidence type="ECO:0000256" key="1">
    <source>
        <dbReference type="SAM" id="MobiDB-lite"/>
    </source>
</evidence>
<sequence length="118" mass="12438">MSTLRGHLRLPDGPAGGPVEGAVPERAARVLVELRDVGLQDAPAPLLAQADLRDVALAGGRVEFTLSHVPDLGGRQCAIRAHVDFSGDGRISPGDLLTTRHVPVVGTQEELEVPVERV</sequence>
<evidence type="ECO:0000313" key="3">
    <source>
        <dbReference type="Proteomes" id="UP000236379"/>
    </source>
</evidence>
<evidence type="ECO:0000313" key="2">
    <source>
        <dbReference type="EMBL" id="PNY80417.1"/>
    </source>
</evidence>
<feature type="region of interest" description="Disordered" evidence="1">
    <location>
        <begin position="1"/>
        <end position="21"/>
    </location>
</feature>
<protein>
    <submittedName>
        <fullName evidence="2">Uncharacterized protein</fullName>
    </submittedName>
</protein>
<dbReference type="OrthoDB" id="4247246at2"/>
<comment type="caution">
    <text evidence="2">The sequence shown here is derived from an EMBL/GenBank/DDBJ whole genome shotgun (WGS) entry which is preliminary data.</text>
</comment>
<dbReference type="AlphaFoldDB" id="A0A2K3UV55"/>
<dbReference type="Proteomes" id="UP000236379">
    <property type="component" value="Unassembled WGS sequence"/>
</dbReference>
<keyword evidence="3" id="KW-1185">Reference proteome</keyword>